<dbReference type="CDD" id="cd04762">
    <property type="entry name" value="HTH_MerR-trunc"/>
    <property type="match status" value="1"/>
</dbReference>
<dbReference type="InterPro" id="IPR010093">
    <property type="entry name" value="SinI_DNA-bd"/>
</dbReference>
<name>A0A6F8ZJ71_9FIRM</name>
<dbReference type="AlphaFoldDB" id="A0A6F8ZJ71"/>
<evidence type="ECO:0000256" key="1">
    <source>
        <dbReference type="SAM" id="Coils"/>
    </source>
</evidence>
<dbReference type="InterPro" id="IPR009061">
    <property type="entry name" value="DNA-bd_dom_put_sf"/>
</dbReference>
<dbReference type="SUPFAM" id="SSF46955">
    <property type="entry name" value="Putative DNA-binding domain"/>
    <property type="match status" value="1"/>
</dbReference>
<dbReference type="InterPro" id="IPR041657">
    <property type="entry name" value="HTH_17"/>
</dbReference>
<reference evidence="3 4" key="1">
    <citation type="submission" date="2020-02" db="EMBL/GenBank/DDBJ databases">
        <authorList>
            <person name="Hogendoorn C."/>
        </authorList>
    </citation>
    <scope>NUCLEOTIDE SEQUENCE [LARGE SCALE GENOMIC DNA]</scope>
    <source>
        <strain evidence="3">R501</strain>
    </source>
</reference>
<sequence length="231" mass="25377">MERKYWPLQLVADALGLKPPTVRRWVDEGRVQAVRLGGPAGHRRIPYSEVARLARERGQGEWPPPEAPDPARQYRVEEAAAYLGVSPRFLWNAGFLSSQRGFLTGADILALETSLYAPAGEGTAWLPATAGAETPEGGEERMHHHGMHGGMRGGVGRSFMGGPMAGGPMAARAWAGRGGPCWEDWDENEPHSVLWLRSLKRHLEARKADIEDRLAWVEEALRKAESAGSQE</sequence>
<dbReference type="Proteomes" id="UP000503399">
    <property type="component" value="Chromosome"/>
</dbReference>
<feature type="coiled-coil region" evidence="1">
    <location>
        <begin position="200"/>
        <end position="227"/>
    </location>
</feature>
<dbReference type="NCBIfam" id="TIGR01764">
    <property type="entry name" value="excise"/>
    <property type="match status" value="1"/>
</dbReference>
<evidence type="ECO:0000313" key="3">
    <source>
        <dbReference type="EMBL" id="CAB1130039.1"/>
    </source>
</evidence>
<keyword evidence="4" id="KW-1185">Reference proteome</keyword>
<evidence type="ECO:0000313" key="4">
    <source>
        <dbReference type="Proteomes" id="UP000503399"/>
    </source>
</evidence>
<proteinExistence type="predicted"/>
<dbReference type="Pfam" id="PF12728">
    <property type="entry name" value="HTH_17"/>
    <property type="match status" value="1"/>
</dbReference>
<protein>
    <submittedName>
        <fullName evidence="3">HTH_17 domain-containing protein</fullName>
    </submittedName>
</protein>
<accession>A0A6F8ZJ71</accession>
<organism evidence="3 4">
    <name type="scientific">Candidatus Hydrogenisulfobacillus filiaventi</name>
    <dbReference type="NCBI Taxonomy" id="2707344"/>
    <lineage>
        <taxon>Bacteria</taxon>
        <taxon>Bacillati</taxon>
        <taxon>Bacillota</taxon>
        <taxon>Clostridia</taxon>
        <taxon>Eubacteriales</taxon>
        <taxon>Clostridiales Family XVII. Incertae Sedis</taxon>
        <taxon>Candidatus Hydrogenisulfobacillus</taxon>
    </lineage>
</organism>
<dbReference type="Gene3D" id="1.10.1660.10">
    <property type="match status" value="1"/>
</dbReference>
<dbReference type="GO" id="GO:0003677">
    <property type="term" value="F:DNA binding"/>
    <property type="evidence" value="ECO:0007669"/>
    <property type="project" value="InterPro"/>
</dbReference>
<evidence type="ECO:0000259" key="2">
    <source>
        <dbReference type="Pfam" id="PF12728"/>
    </source>
</evidence>
<feature type="domain" description="Helix-turn-helix" evidence="2">
    <location>
        <begin position="11"/>
        <end position="57"/>
    </location>
</feature>
<gene>
    <name evidence="3" type="ORF">R50_2547</name>
</gene>
<dbReference type="KEGG" id="hfv:R50_2547"/>
<dbReference type="EMBL" id="LR778114">
    <property type="protein sequence ID" value="CAB1130039.1"/>
    <property type="molecule type" value="Genomic_DNA"/>
</dbReference>
<keyword evidence="1" id="KW-0175">Coiled coil</keyword>